<comment type="cofactor">
    <cofactor evidence="1">
        <name>Fe(2+)</name>
        <dbReference type="ChEBI" id="CHEBI:29033"/>
    </cofactor>
</comment>
<gene>
    <name evidence="9" type="ORF">G7Y89_g12</name>
</gene>
<keyword evidence="6" id="KW-0408">Iron</keyword>
<keyword evidence="4" id="KW-0223">Dioxygenase</keyword>
<comment type="caution">
    <text evidence="9">The sequence shown here is derived from an EMBL/GenBank/DDBJ whole genome shotgun (WGS) entry which is preliminary data.</text>
</comment>
<evidence type="ECO:0000256" key="6">
    <source>
        <dbReference type="ARBA" id="ARBA00023004"/>
    </source>
</evidence>
<name>A0A8H4W9A8_9HELO</name>
<dbReference type="EMBL" id="JAAMPI010000001">
    <property type="protein sequence ID" value="KAF4638066.1"/>
    <property type="molecule type" value="Genomic_DNA"/>
</dbReference>
<dbReference type="Gene3D" id="3.60.130.10">
    <property type="entry name" value="Clavaminate synthase-like"/>
    <property type="match status" value="2"/>
</dbReference>
<accession>A0A8H4W9A8</accession>
<dbReference type="AlphaFoldDB" id="A0A8H4W9A8"/>
<evidence type="ECO:0000256" key="7">
    <source>
        <dbReference type="SAM" id="MobiDB-lite"/>
    </source>
</evidence>
<evidence type="ECO:0000256" key="3">
    <source>
        <dbReference type="ARBA" id="ARBA00022723"/>
    </source>
</evidence>
<dbReference type="SUPFAM" id="SSF51197">
    <property type="entry name" value="Clavaminate synthase-like"/>
    <property type="match status" value="1"/>
</dbReference>
<evidence type="ECO:0000256" key="2">
    <source>
        <dbReference type="ARBA" id="ARBA00005896"/>
    </source>
</evidence>
<evidence type="ECO:0000256" key="4">
    <source>
        <dbReference type="ARBA" id="ARBA00022964"/>
    </source>
</evidence>
<dbReference type="InterPro" id="IPR003819">
    <property type="entry name" value="TauD/TfdA-like"/>
</dbReference>
<dbReference type="GO" id="GO:0016706">
    <property type="term" value="F:2-oxoglutarate-dependent dioxygenase activity"/>
    <property type="evidence" value="ECO:0007669"/>
    <property type="project" value="TreeGrafter"/>
</dbReference>
<keyword evidence="3" id="KW-0479">Metal-binding</keyword>
<proteinExistence type="inferred from homology"/>
<evidence type="ECO:0000313" key="9">
    <source>
        <dbReference type="EMBL" id="KAF4638066.1"/>
    </source>
</evidence>
<dbReference type="InterPro" id="IPR051323">
    <property type="entry name" value="AtsK-like"/>
</dbReference>
<evidence type="ECO:0000313" key="10">
    <source>
        <dbReference type="Proteomes" id="UP000566819"/>
    </source>
</evidence>
<dbReference type="InterPro" id="IPR042098">
    <property type="entry name" value="TauD-like_sf"/>
</dbReference>
<evidence type="ECO:0000256" key="5">
    <source>
        <dbReference type="ARBA" id="ARBA00023002"/>
    </source>
</evidence>
<protein>
    <recommendedName>
        <fullName evidence="8">TauD/TfdA-like domain-containing protein</fullName>
    </recommendedName>
</protein>
<feature type="region of interest" description="Disordered" evidence="7">
    <location>
        <begin position="312"/>
        <end position="346"/>
    </location>
</feature>
<organism evidence="9 10">
    <name type="scientific">Cudoniella acicularis</name>
    <dbReference type="NCBI Taxonomy" id="354080"/>
    <lineage>
        <taxon>Eukaryota</taxon>
        <taxon>Fungi</taxon>
        <taxon>Dikarya</taxon>
        <taxon>Ascomycota</taxon>
        <taxon>Pezizomycotina</taxon>
        <taxon>Leotiomycetes</taxon>
        <taxon>Helotiales</taxon>
        <taxon>Tricladiaceae</taxon>
        <taxon>Cudoniella</taxon>
    </lineage>
</organism>
<reference evidence="9 10" key="1">
    <citation type="submission" date="2020-03" db="EMBL/GenBank/DDBJ databases">
        <title>Draft Genome Sequence of Cudoniella acicularis.</title>
        <authorList>
            <person name="Buettner E."/>
            <person name="Kellner H."/>
        </authorList>
    </citation>
    <scope>NUCLEOTIDE SEQUENCE [LARGE SCALE GENOMIC DNA]</scope>
    <source>
        <strain evidence="9 10">DSM 108380</strain>
    </source>
</reference>
<keyword evidence="10" id="KW-1185">Reference proteome</keyword>
<feature type="domain" description="TauD/TfdA-like" evidence="8">
    <location>
        <begin position="109"/>
        <end position="195"/>
    </location>
</feature>
<dbReference type="GO" id="GO:0005737">
    <property type="term" value="C:cytoplasm"/>
    <property type="evidence" value="ECO:0007669"/>
    <property type="project" value="TreeGrafter"/>
</dbReference>
<dbReference type="Proteomes" id="UP000566819">
    <property type="component" value="Unassembled WGS sequence"/>
</dbReference>
<evidence type="ECO:0000256" key="1">
    <source>
        <dbReference type="ARBA" id="ARBA00001954"/>
    </source>
</evidence>
<dbReference type="OrthoDB" id="10257314at2759"/>
<comment type="similarity">
    <text evidence="2">Belongs to the TfdA dioxygenase family.</text>
</comment>
<dbReference type="PANTHER" id="PTHR30468">
    <property type="entry name" value="ALPHA-KETOGLUTARATE-DEPENDENT SULFONATE DIOXYGENASE"/>
    <property type="match status" value="1"/>
</dbReference>
<feature type="domain" description="TauD/TfdA-like" evidence="8">
    <location>
        <begin position="207"/>
        <end position="282"/>
    </location>
</feature>
<sequence length="346" mass="39208">MLRTRHSAKLLCSVNQLSFIRHASALTTSKLHNQPTVNSSNIHALKVINPDSGMPTTISPLFNPNIAGRLPPEPNRPEIEVPRDRGFFADPEKKALLSVAEPVDWTISVGTELKGCQLSQLNHKQLDELALLVAERGVVFLRDQDITPDQQAAMFEYFAKYFTLPSMNEIHIRSDLNHTPWEGVDWHADTSFEINHETMCDMWGQTPNRPPMDSHHPAVITHPVTGLKALNVNIGWCDGFAELNRAESDALLNFLKYHIHSADDHYVRMKWQPGSVAIWDNRYDQMTNRVLLPLTTYSAVLHRIIPTKYRGPPRTGVRTVTKGSKPTFDPNSLGRQEKEELDMIKE</sequence>
<evidence type="ECO:0000259" key="8">
    <source>
        <dbReference type="Pfam" id="PF02668"/>
    </source>
</evidence>
<dbReference type="GO" id="GO:0046872">
    <property type="term" value="F:metal ion binding"/>
    <property type="evidence" value="ECO:0007669"/>
    <property type="project" value="UniProtKB-KW"/>
</dbReference>
<feature type="compositionally biased region" description="Polar residues" evidence="7">
    <location>
        <begin position="321"/>
        <end position="334"/>
    </location>
</feature>
<feature type="compositionally biased region" description="Basic and acidic residues" evidence="7">
    <location>
        <begin position="335"/>
        <end position="346"/>
    </location>
</feature>
<dbReference type="Pfam" id="PF02668">
    <property type="entry name" value="TauD"/>
    <property type="match status" value="2"/>
</dbReference>
<keyword evidence="5" id="KW-0560">Oxidoreductase</keyword>
<dbReference type="PANTHER" id="PTHR30468:SF31">
    <property type="entry name" value="ALPHA-KETOGLUTARATE-DEPENDENT SULFONATE DIOXYGENASE-RELATED"/>
    <property type="match status" value="1"/>
</dbReference>